<accession>A0ABW5JVR7</accession>
<protein>
    <submittedName>
        <fullName evidence="2">LytTR family transcriptional regulator DNA-binding domain-containing protein</fullName>
    </submittedName>
</protein>
<reference evidence="3" key="1">
    <citation type="journal article" date="2019" name="Int. J. Syst. Evol. Microbiol.">
        <title>The Global Catalogue of Microorganisms (GCM) 10K type strain sequencing project: providing services to taxonomists for standard genome sequencing and annotation.</title>
        <authorList>
            <consortium name="The Broad Institute Genomics Platform"/>
            <consortium name="The Broad Institute Genome Sequencing Center for Infectious Disease"/>
            <person name="Wu L."/>
            <person name="Ma J."/>
        </authorList>
    </citation>
    <scope>NUCLEOTIDE SEQUENCE [LARGE SCALE GENOMIC DNA]</scope>
    <source>
        <strain evidence="3">KCTC 42903</strain>
    </source>
</reference>
<evidence type="ECO:0000313" key="3">
    <source>
        <dbReference type="Proteomes" id="UP001597441"/>
    </source>
</evidence>
<dbReference type="Proteomes" id="UP001597441">
    <property type="component" value="Unassembled WGS sequence"/>
</dbReference>
<dbReference type="RefSeq" id="WP_388018408.1">
    <property type="nucleotide sequence ID" value="NZ_JBHUDT010000004.1"/>
</dbReference>
<keyword evidence="2" id="KW-0238">DNA-binding</keyword>
<gene>
    <name evidence="2" type="ORF">ACFSQS_10855</name>
</gene>
<sequence>MRVQRGVIINKNYVNDIQKYFNSRYVITLNNKAQTSITNITKVISYNETIKGWINI</sequence>
<name>A0ABW5JVR7_9FLAO</name>
<feature type="domain" description="HTH LytTR-type" evidence="1">
    <location>
        <begin position="1"/>
        <end position="36"/>
    </location>
</feature>
<proteinExistence type="predicted"/>
<dbReference type="Pfam" id="PF04397">
    <property type="entry name" value="LytTR"/>
    <property type="match status" value="1"/>
</dbReference>
<evidence type="ECO:0000313" key="2">
    <source>
        <dbReference type="EMBL" id="MFD2535602.1"/>
    </source>
</evidence>
<keyword evidence="3" id="KW-1185">Reference proteome</keyword>
<evidence type="ECO:0000259" key="1">
    <source>
        <dbReference type="Pfam" id="PF04397"/>
    </source>
</evidence>
<dbReference type="GO" id="GO:0003677">
    <property type="term" value="F:DNA binding"/>
    <property type="evidence" value="ECO:0007669"/>
    <property type="project" value="UniProtKB-KW"/>
</dbReference>
<comment type="caution">
    <text evidence="2">The sequence shown here is derived from an EMBL/GenBank/DDBJ whole genome shotgun (WGS) entry which is preliminary data.</text>
</comment>
<dbReference type="InterPro" id="IPR007492">
    <property type="entry name" value="LytTR_DNA-bd_dom"/>
</dbReference>
<dbReference type="EMBL" id="JBHULK010000004">
    <property type="protein sequence ID" value="MFD2535602.1"/>
    <property type="molecule type" value="Genomic_DNA"/>
</dbReference>
<organism evidence="2 3">
    <name type="scientific">Gelatiniphilus marinus</name>
    <dbReference type="NCBI Taxonomy" id="1759464"/>
    <lineage>
        <taxon>Bacteria</taxon>
        <taxon>Pseudomonadati</taxon>
        <taxon>Bacteroidota</taxon>
        <taxon>Flavobacteriia</taxon>
        <taxon>Flavobacteriales</taxon>
        <taxon>Flavobacteriaceae</taxon>
        <taxon>Gelatiniphilus</taxon>
    </lineage>
</organism>